<dbReference type="PATRIC" id="fig|267377.15.peg.1099"/>
<dbReference type="EC" id="4.6.1.17" evidence="3"/>
<keyword evidence="6" id="KW-1185">Reference proteome</keyword>
<keyword evidence="2 3" id="KW-0501">Molybdenum cofactor biosynthesis</keyword>
<dbReference type="CDD" id="cd01419">
    <property type="entry name" value="MoaC_A"/>
    <property type="match status" value="1"/>
</dbReference>
<comment type="similarity">
    <text evidence="3">Belongs to the MoaC family.</text>
</comment>
<comment type="pathway">
    <text evidence="1 3">Cofactor biosynthesis; molybdopterin biosynthesis.</text>
</comment>
<dbReference type="GO" id="GO:0006777">
    <property type="term" value="P:Mo-molybdopterin cofactor biosynthetic process"/>
    <property type="evidence" value="ECO:0007669"/>
    <property type="project" value="UniProtKB-UniRule"/>
</dbReference>
<comment type="function">
    <text evidence="3">Catalyzes the conversion of (8S)-3',8-cyclo-7,8-dihydroguanosine 5'-triphosphate to cyclic pyranopterin monophosphate (cPMP).</text>
</comment>
<dbReference type="SUPFAM" id="SSF55040">
    <property type="entry name" value="Molybdenum cofactor biosynthesis protein C, MoaC"/>
    <property type="match status" value="1"/>
</dbReference>
<dbReference type="InterPro" id="IPR036522">
    <property type="entry name" value="MoaC_sf"/>
</dbReference>
<reference evidence="5 6" key="1">
    <citation type="journal article" date="2004" name="J. Bacteriol.">
        <title>Complete genome sequence of the genetically tractable hydrogenotrophic methanogen Methanococcus maripaludis.</title>
        <authorList>
            <person name="Hendrickson E.L."/>
            <person name="Kaul R."/>
            <person name="Zhou Y."/>
            <person name="Bovee D."/>
            <person name="Chapman P."/>
            <person name="Chung J."/>
            <person name="Conway de Macario E."/>
            <person name="Dodsworth J.A."/>
            <person name="Gillett W."/>
            <person name="Graham D.E."/>
            <person name="Hackett M."/>
            <person name="Haydock A.K."/>
            <person name="Kang A."/>
            <person name="Land M.L."/>
            <person name="Levy R."/>
            <person name="Lie T.J."/>
            <person name="Major T.A."/>
            <person name="Moore B.C."/>
            <person name="Porat I."/>
            <person name="Palmeiri A."/>
            <person name="Rouse G."/>
            <person name="Saenphimmachak C."/>
            <person name="Soll D."/>
            <person name="Van Dien S."/>
            <person name="Wang T."/>
            <person name="Whitman W.B."/>
            <person name="Xia Q."/>
            <person name="Zhang Y."/>
            <person name="Larimer F.W."/>
            <person name="Olson M.V."/>
            <person name="Leigh J.A."/>
        </authorList>
    </citation>
    <scope>NUCLEOTIDE SEQUENCE [LARGE SCALE GENOMIC DNA]</scope>
    <source>
        <strain evidence="6">S2 / LL</strain>
    </source>
</reference>
<evidence type="ECO:0000256" key="3">
    <source>
        <dbReference type="HAMAP-Rule" id="MF_01224"/>
    </source>
</evidence>
<dbReference type="STRING" id="267377.MMP1066"/>
<evidence type="ECO:0000313" key="5">
    <source>
        <dbReference type="EMBL" id="CAF30622.1"/>
    </source>
</evidence>
<dbReference type="Gene3D" id="3.30.70.640">
    <property type="entry name" value="Molybdopterin cofactor biosynthesis C (MoaC) domain"/>
    <property type="match status" value="1"/>
</dbReference>
<protein>
    <recommendedName>
        <fullName evidence="3">Probable cyclic pyranopterin monophosphate synthase</fullName>
        <ecNumber evidence="3">4.6.1.17</ecNumber>
    </recommendedName>
    <alternativeName>
        <fullName evidence="3">Molybdenum cofactor biosynthesis protein C</fullName>
    </alternativeName>
</protein>
<feature type="active site" evidence="3">
    <location>
        <position position="178"/>
    </location>
</feature>
<dbReference type="HAMAP" id="MF_01224_A">
    <property type="entry name" value="MoaC_A"/>
    <property type="match status" value="1"/>
</dbReference>
<dbReference type="NCBIfam" id="NF008999">
    <property type="entry name" value="PRK12343.1"/>
    <property type="match status" value="1"/>
</dbReference>
<dbReference type="eggNOG" id="arCOG01530">
    <property type="taxonomic scope" value="Archaea"/>
</dbReference>
<dbReference type="InterPro" id="IPR023045">
    <property type="entry name" value="MoaC"/>
</dbReference>
<sequence length="208" mass="23319">MLCFLSSVSIFSVSPSIFINFTTCKSNNLNKITCLYTNILFLNVIYFIHSKKAIIVLTHVDENGVKMVDVSNKKDVERICTAVGFIKLKKSTIEKITKKELIKGDVLTTAQVAGVMAVKNTSNIIPMCHPLPIESIKVNFEIFEDKIKAEARVKATYKTGIEMESLTGVSVALLTIWDMVKAIEKDEFGQYPNTQIYGIEVTEKIKKE</sequence>
<feature type="binding site" evidence="3">
    <location>
        <begin position="163"/>
        <end position="164"/>
    </location>
    <ligand>
        <name>substrate</name>
    </ligand>
</feature>
<feature type="binding site" evidence="3">
    <location>
        <begin position="127"/>
        <end position="129"/>
    </location>
    <ligand>
        <name>substrate</name>
    </ligand>
</feature>
<evidence type="ECO:0000256" key="2">
    <source>
        <dbReference type="ARBA" id="ARBA00023150"/>
    </source>
</evidence>
<feature type="domain" description="Molybdopterin cofactor biosynthesis C (MoaC)" evidence="4">
    <location>
        <begin position="67"/>
        <end position="205"/>
    </location>
</feature>
<dbReference type="UniPathway" id="UPA00344"/>
<organism evidence="6">
    <name type="scientific">Methanococcus maripaludis (strain DSM 14266 / JCM 13030 / NBRC 101832 / S2 / LL)</name>
    <dbReference type="NCBI Taxonomy" id="267377"/>
    <lineage>
        <taxon>Archaea</taxon>
        <taxon>Methanobacteriati</taxon>
        <taxon>Methanobacteriota</taxon>
        <taxon>Methanomada group</taxon>
        <taxon>Methanococci</taxon>
        <taxon>Methanococcales</taxon>
        <taxon>Methanococcaceae</taxon>
        <taxon>Methanococcus</taxon>
    </lineage>
</organism>
<evidence type="ECO:0000256" key="1">
    <source>
        <dbReference type="ARBA" id="ARBA00005046"/>
    </source>
</evidence>
<dbReference type="KEGG" id="mmp:MMP1066"/>
<dbReference type="GO" id="GO:0061799">
    <property type="term" value="F:cyclic pyranopterin monophosphate synthase activity"/>
    <property type="evidence" value="ECO:0007669"/>
    <property type="project" value="UniProtKB-UniRule"/>
</dbReference>
<name>Q6LYC5_METMP</name>
<gene>
    <name evidence="3" type="primary">moaC</name>
    <name evidence="5" type="ordered locus">MMP1066</name>
</gene>
<dbReference type="AlphaFoldDB" id="Q6LYC5"/>
<dbReference type="NCBIfam" id="NF006870">
    <property type="entry name" value="PRK09364.1"/>
    <property type="match status" value="1"/>
</dbReference>
<accession>Q6LYC5</accession>
<dbReference type="InterPro" id="IPR002820">
    <property type="entry name" value="Mopterin_CF_biosynth-C_dom"/>
</dbReference>
<comment type="subunit">
    <text evidence="3">Homohexamer; trimer of dimers.</text>
</comment>
<dbReference type="Pfam" id="PF01967">
    <property type="entry name" value="MoaC"/>
    <property type="match status" value="1"/>
</dbReference>
<dbReference type="InterPro" id="IPR023047">
    <property type="entry name" value="Mo_CF_biosynth-C_arc"/>
</dbReference>
<proteinExistence type="inferred from homology"/>
<comment type="catalytic activity">
    <reaction evidence="3">
        <text>(8S)-3',8-cyclo-7,8-dihydroguanosine 5'-triphosphate = cyclic pyranopterin phosphate + diphosphate</text>
        <dbReference type="Rhea" id="RHEA:49580"/>
        <dbReference type="ChEBI" id="CHEBI:33019"/>
        <dbReference type="ChEBI" id="CHEBI:59648"/>
        <dbReference type="ChEBI" id="CHEBI:131766"/>
        <dbReference type="EC" id="4.6.1.17"/>
    </reaction>
</comment>
<dbReference type="EnsemblBacteria" id="CAF30622">
    <property type="protein sequence ID" value="CAF30622"/>
    <property type="gene ID" value="MMP1066"/>
</dbReference>
<dbReference type="NCBIfam" id="TIGR00581">
    <property type="entry name" value="moaC"/>
    <property type="match status" value="1"/>
</dbReference>
<keyword evidence="3" id="KW-0456">Lyase</keyword>
<evidence type="ECO:0000313" key="6">
    <source>
        <dbReference type="Proteomes" id="UP000000590"/>
    </source>
</evidence>
<dbReference type="EMBL" id="BX950229">
    <property type="protein sequence ID" value="CAF30622.1"/>
    <property type="molecule type" value="Genomic_DNA"/>
</dbReference>
<evidence type="ECO:0000259" key="4">
    <source>
        <dbReference type="Pfam" id="PF01967"/>
    </source>
</evidence>
<dbReference type="HOGENOM" id="CLU_074693_1_2_2"/>
<dbReference type="Proteomes" id="UP000000590">
    <property type="component" value="Chromosome"/>
</dbReference>